<evidence type="ECO:0000256" key="1">
    <source>
        <dbReference type="SAM" id="MobiDB-lite"/>
    </source>
</evidence>
<evidence type="ECO:0000313" key="3">
    <source>
        <dbReference type="EMBL" id="KAL2844739.1"/>
    </source>
</evidence>
<feature type="signal peptide" evidence="2">
    <location>
        <begin position="1"/>
        <end position="19"/>
    </location>
</feature>
<dbReference type="EMBL" id="JBFXLU010000078">
    <property type="protein sequence ID" value="KAL2844739.1"/>
    <property type="molecule type" value="Genomic_DNA"/>
</dbReference>
<organism evidence="3 4">
    <name type="scientific">Aspergillus pseudoustus</name>
    <dbReference type="NCBI Taxonomy" id="1810923"/>
    <lineage>
        <taxon>Eukaryota</taxon>
        <taxon>Fungi</taxon>
        <taxon>Dikarya</taxon>
        <taxon>Ascomycota</taxon>
        <taxon>Pezizomycotina</taxon>
        <taxon>Eurotiomycetes</taxon>
        <taxon>Eurotiomycetidae</taxon>
        <taxon>Eurotiales</taxon>
        <taxon>Aspergillaceae</taxon>
        <taxon>Aspergillus</taxon>
        <taxon>Aspergillus subgen. Nidulantes</taxon>
    </lineage>
</organism>
<evidence type="ECO:0000256" key="2">
    <source>
        <dbReference type="SAM" id="SignalP"/>
    </source>
</evidence>
<comment type="caution">
    <text evidence="3">The sequence shown here is derived from an EMBL/GenBank/DDBJ whole genome shotgun (WGS) entry which is preliminary data.</text>
</comment>
<feature type="chain" id="PRO_5045910191" evidence="2">
    <location>
        <begin position="20"/>
        <end position="329"/>
    </location>
</feature>
<keyword evidence="4" id="KW-1185">Reference proteome</keyword>
<accession>A0ABR4JYV4</accession>
<reference evidence="3 4" key="1">
    <citation type="submission" date="2024-07" db="EMBL/GenBank/DDBJ databases">
        <title>Section-level genome sequencing and comparative genomics of Aspergillus sections Usti and Cavernicolus.</title>
        <authorList>
            <consortium name="Lawrence Berkeley National Laboratory"/>
            <person name="Nybo J.L."/>
            <person name="Vesth T.C."/>
            <person name="Theobald S."/>
            <person name="Frisvad J.C."/>
            <person name="Larsen T.O."/>
            <person name="Kjaerboelling I."/>
            <person name="Rothschild-Mancinelli K."/>
            <person name="Lyhne E.K."/>
            <person name="Kogle M.E."/>
            <person name="Barry K."/>
            <person name="Clum A."/>
            <person name="Na H."/>
            <person name="Ledsgaard L."/>
            <person name="Lin J."/>
            <person name="Lipzen A."/>
            <person name="Kuo A."/>
            <person name="Riley R."/>
            <person name="Mondo S."/>
            <person name="Labutti K."/>
            <person name="Haridas S."/>
            <person name="Pangalinan J."/>
            <person name="Salamov A.A."/>
            <person name="Simmons B.A."/>
            <person name="Magnuson J.K."/>
            <person name="Chen J."/>
            <person name="Drula E."/>
            <person name="Henrissat B."/>
            <person name="Wiebenga A."/>
            <person name="Lubbers R.J."/>
            <person name="Gomes A.C."/>
            <person name="Makela M.R."/>
            <person name="Stajich J."/>
            <person name="Grigoriev I.V."/>
            <person name="Mortensen U.H."/>
            <person name="De Vries R.P."/>
            <person name="Baker S.E."/>
            <person name="Andersen M.R."/>
        </authorList>
    </citation>
    <scope>NUCLEOTIDE SEQUENCE [LARGE SCALE GENOMIC DNA]</scope>
    <source>
        <strain evidence="3 4">CBS 123904</strain>
    </source>
</reference>
<feature type="region of interest" description="Disordered" evidence="1">
    <location>
        <begin position="171"/>
        <end position="191"/>
    </location>
</feature>
<evidence type="ECO:0000313" key="4">
    <source>
        <dbReference type="Proteomes" id="UP001610446"/>
    </source>
</evidence>
<name>A0ABR4JYV4_9EURO</name>
<gene>
    <name evidence="3" type="ORF">BJY01DRAFT_248020</name>
</gene>
<proteinExistence type="predicted"/>
<sequence length="329" mass="34301">MSLLHLLALTLTTALLTRAQIGYNAKTNKFLCPAPATQYCAAASLLGSSIISCTAQGSAQIKNCFVEFSHLLPAGCERAAVCYESSPKSGNAVCAFNGTGYTFAGSEIDVPGTVLCLGITPEFDLSGTEQEIALEGGDLIKKRKSGLYGHVEVLDSSLRASSHVSMVSPTSFTEPVSLPSAPETGNEIDRPVCSNPWAMGRDQGRELFTLDVVLVVPTRGSTTTTSTPAGWTTASSLSVIFTSQVALTSPMAAGSVVTDSSEVVTSVLATSTTSTKASTTRTEASSTLSGSGAIETKASSGARCLSIECGLKWSAWFFMVLLDVTLRYT</sequence>
<keyword evidence="2" id="KW-0732">Signal</keyword>
<protein>
    <submittedName>
        <fullName evidence="3">Uncharacterized protein</fullName>
    </submittedName>
</protein>
<dbReference type="Proteomes" id="UP001610446">
    <property type="component" value="Unassembled WGS sequence"/>
</dbReference>